<keyword evidence="2" id="KW-1185">Reference proteome</keyword>
<dbReference type="EMBL" id="JH431835">
    <property type="status" value="NOT_ANNOTATED_CDS"/>
    <property type="molecule type" value="Genomic_DNA"/>
</dbReference>
<dbReference type="Proteomes" id="UP000014500">
    <property type="component" value="Unassembled WGS sequence"/>
</dbReference>
<organism evidence="1 2">
    <name type="scientific">Strigamia maritima</name>
    <name type="common">European centipede</name>
    <name type="synonym">Geophilus maritimus</name>
    <dbReference type="NCBI Taxonomy" id="126957"/>
    <lineage>
        <taxon>Eukaryota</taxon>
        <taxon>Metazoa</taxon>
        <taxon>Ecdysozoa</taxon>
        <taxon>Arthropoda</taxon>
        <taxon>Myriapoda</taxon>
        <taxon>Chilopoda</taxon>
        <taxon>Pleurostigmophora</taxon>
        <taxon>Geophilomorpha</taxon>
        <taxon>Linotaeniidae</taxon>
        <taxon>Strigamia</taxon>
    </lineage>
</organism>
<reference evidence="2" key="1">
    <citation type="submission" date="2011-05" db="EMBL/GenBank/DDBJ databases">
        <authorList>
            <person name="Richards S.R."/>
            <person name="Qu J."/>
            <person name="Jiang H."/>
            <person name="Jhangiani S.N."/>
            <person name="Agravi P."/>
            <person name="Goodspeed R."/>
            <person name="Gross S."/>
            <person name="Mandapat C."/>
            <person name="Jackson L."/>
            <person name="Mathew T."/>
            <person name="Pu L."/>
            <person name="Thornton R."/>
            <person name="Saada N."/>
            <person name="Wilczek-Boney K.B."/>
            <person name="Lee S."/>
            <person name="Kovar C."/>
            <person name="Wu Y."/>
            <person name="Scherer S.E."/>
            <person name="Worley K.C."/>
            <person name="Muzny D.M."/>
            <person name="Gibbs R."/>
        </authorList>
    </citation>
    <scope>NUCLEOTIDE SEQUENCE</scope>
    <source>
        <strain evidence="2">Brora</strain>
    </source>
</reference>
<proteinExistence type="predicted"/>
<evidence type="ECO:0000313" key="1">
    <source>
        <dbReference type="EnsemblMetazoa" id="SMAR014671-PA"/>
    </source>
</evidence>
<name>T1JLE1_STRMM</name>
<protein>
    <recommendedName>
        <fullName evidence="3">Amino acid transporter</fullName>
    </recommendedName>
</protein>
<accession>T1JLE1</accession>
<dbReference type="HOGENOM" id="CLU_2948679_0_0_1"/>
<evidence type="ECO:0008006" key="3">
    <source>
        <dbReference type="Google" id="ProtNLM"/>
    </source>
</evidence>
<sequence length="60" mass="6621">DRIRTFINVLGDSIGAGIVNHLSIKDLAEFSSLPGPSKDPEMDLVKNNPTKTTNVYFMLE</sequence>
<evidence type="ECO:0000313" key="2">
    <source>
        <dbReference type="Proteomes" id="UP000014500"/>
    </source>
</evidence>
<reference evidence="1" key="2">
    <citation type="submission" date="2015-02" db="UniProtKB">
        <authorList>
            <consortium name="EnsemblMetazoa"/>
        </authorList>
    </citation>
    <scope>IDENTIFICATION</scope>
</reference>
<dbReference type="AlphaFoldDB" id="T1JLE1"/>
<dbReference type="EnsemblMetazoa" id="SMAR014671-RA">
    <property type="protein sequence ID" value="SMAR014671-PA"/>
    <property type="gene ID" value="SMAR014671"/>
</dbReference>